<dbReference type="KEGG" id="lha:LHA_0655"/>
<reference evidence="3" key="1">
    <citation type="submission" date="2014-09" db="EMBL/GenBank/DDBJ databases">
        <authorList>
            <person name="Gomez-Valero L."/>
        </authorList>
    </citation>
    <scope>NUCLEOTIDE SEQUENCE [LARGE SCALE GENOMIC DNA]</scope>
    <source>
        <strain evidence="3">ATCC35250</strain>
    </source>
</reference>
<name>A0A0A8ULY3_LEGHA</name>
<dbReference type="PATRIC" id="fig|449.7.peg.2750"/>
<gene>
    <name evidence="2" type="ORF">LHA_0655</name>
</gene>
<accession>A0A0A8ULY3</accession>
<organism evidence="2 3">
    <name type="scientific">Legionella hackeliae</name>
    <dbReference type="NCBI Taxonomy" id="449"/>
    <lineage>
        <taxon>Bacteria</taxon>
        <taxon>Pseudomonadati</taxon>
        <taxon>Pseudomonadota</taxon>
        <taxon>Gammaproteobacteria</taxon>
        <taxon>Legionellales</taxon>
        <taxon>Legionellaceae</taxon>
        <taxon>Legionella</taxon>
    </lineage>
</organism>
<dbReference type="STRING" id="449.LHA_0655"/>
<feature type="compositionally biased region" description="Polar residues" evidence="1">
    <location>
        <begin position="17"/>
        <end position="26"/>
    </location>
</feature>
<dbReference type="EMBL" id="LN681225">
    <property type="protein sequence ID" value="CEK09743.1"/>
    <property type="molecule type" value="Genomic_DNA"/>
</dbReference>
<dbReference type="AlphaFoldDB" id="A0A0A8ULY3"/>
<dbReference type="Proteomes" id="UP000032803">
    <property type="component" value="Chromosome I"/>
</dbReference>
<dbReference type="HOGENOM" id="CLU_2825803_0_0_6"/>
<dbReference type="RefSeq" id="WP_045105223.1">
    <property type="nucleotide sequence ID" value="NZ_LN681225.1"/>
</dbReference>
<keyword evidence="3" id="KW-1185">Reference proteome</keyword>
<protein>
    <submittedName>
        <fullName evidence="2">Uncharacterized protein</fullName>
    </submittedName>
</protein>
<feature type="region of interest" description="Disordered" evidence="1">
    <location>
        <begin position="1"/>
        <end position="38"/>
    </location>
</feature>
<dbReference type="OrthoDB" id="5639121at2"/>
<evidence type="ECO:0000256" key="1">
    <source>
        <dbReference type="SAM" id="MobiDB-lite"/>
    </source>
</evidence>
<evidence type="ECO:0000313" key="3">
    <source>
        <dbReference type="Proteomes" id="UP000032803"/>
    </source>
</evidence>
<proteinExistence type="predicted"/>
<evidence type="ECO:0000313" key="2">
    <source>
        <dbReference type="EMBL" id="CEK09743.1"/>
    </source>
</evidence>
<sequence length="66" mass="7445">MKIFQNPQPFAVEGANKSPNKPSNLAGSKHKGEDLEKKLSNKEIYKTKDEESAWKEVLDKDKANNT</sequence>